<accession>A0ABY6HV93</accession>
<keyword evidence="1" id="KW-1133">Transmembrane helix</keyword>
<keyword evidence="1" id="KW-0812">Transmembrane</keyword>
<name>A0ABY6HV93_9ARCH</name>
<dbReference type="PANTHER" id="PTHR11977">
    <property type="entry name" value="VILLIN"/>
    <property type="match status" value="1"/>
</dbReference>
<evidence type="ECO:0000313" key="4">
    <source>
        <dbReference type="Proteomes" id="UP001208689"/>
    </source>
</evidence>
<dbReference type="PRINTS" id="PR00597">
    <property type="entry name" value="GELSOLIN"/>
</dbReference>
<reference evidence="3" key="1">
    <citation type="submission" date="2022-09" db="EMBL/GenBank/DDBJ databases">
        <title>Actin cytoskeleton and complex cell architecture in an #Asgard archaeon.</title>
        <authorList>
            <person name="Ponce Toledo R.I."/>
            <person name="Schleper C."/>
            <person name="Rodrigues Oliveira T."/>
            <person name="Wollweber F."/>
            <person name="Xu J."/>
            <person name="Rittmann S."/>
            <person name="Klingl A."/>
            <person name="Pilhofer M."/>
        </authorList>
    </citation>
    <scope>NUCLEOTIDE SEQUENCE</scope>
    <source>
        <strain evidence="3">B-35</strain>
    </source>
</reference>
<evidence type="ECO:0000256" key="1">
    <source>
        <dbReference type="SAM" id="Phobius"/>
    </source>
</evidence>
<proteinExistence type="predicted"/>
<organism evidence="3 4">
    <name type="scientific">Candidatus Lokiarchaeum ossiferum</name>
    <dbReference type="NCBI Taxonomy" id="2951803"/>
    <lineage>
        <taxon>Archaea</taxon>
        <taxon>Promethearchaeati</taxon>
        <taxon>Promethearchaeota</taxon>
        <taxon>Promethearchaeia</taxon>
        <taxon>Promethearchaeales</taxon>
        <taxon>Promethearchaeaceae</taxon>
        <taxon>Candidatus Lokiarchaeum</taxon>
    </lineage>
</organism>
<gene>
    <name evidence="3" type="ORF">NEF87_002567</name>
</gene>
<feature type="domain" description="Gelsolin-like" evidence="2">
    <location>
        <begin position="134"/>
        <end position="191"/>
    </location>
</feature>
<dbReference type="SMART" id="SM00262">
    <property type="entry name" value="GEL"/>
    <property type="match status" value="2"/>
</dbReference>
<dbReference type="InterPro" id="IPR029006">
    <property type="entry name" value="ADF-H/Gelsolin-like_dom_sf"/>
</dbReference>
<dbReference type="Proteomes" id="UP001208689">
    <property type="component" value="Chromosome"/>
</dbReference>
<keyword evidence="1" id="KW-0472">Membrane</keyword>
<dbReference type="InterPro" id="IPR007122">
    <property type="entry name" value="Villin/Gelsolin"/>
</dbReference>
<dbReference type="Gene3D" id="3.40.20.10">
    <property type="entry name" value="Severin"/>
    <property type="match status" value="2"/>
</dbReference>
<feature type="transmembrane region" description="Helical" evidence="1">
    <location>
        <begin position="246"/>
        <end position="265"/>
    </location>
</feature>
<feature type="domain" description="Gelsolin-like" evidence="2">
    <location>
        <begin position="21"/>
        <end position="84"/>
    </location>
</feature>
<dbReference type="Pfam" id="PF00626">
    <property type="entry name" value="Gelsolin"/>
    <property type="match status" value="2"/>
</dbReference>
<evidence type="ECO:0000313" key="3">
    <source>
        <dbReference type="EMBL" id="UYP46282.1"/>
    </source>
</evidence>
<dbReference type="SUPFAM" id="SSF55753">
    <property type="entry name" value="Actin depolymerizing proteins"/>
    <property type="match status" value="2"/>
</dbReference>
<dbReference type="EMBL" id="CP104013">
    <property type="protein sequence ID" value="UYP46282.1"/>
    <property type="molecule type" value="Genomic_DNA"/>
</dbReference>
<keyword evidence="4" id="KW-1185">Reference proteome</keyword>
<protein>
    <recommendedName>
        <fullName evidence="2">Gelsolin-like domain-containing protein</fullName>
    </recommendedName>
</protein>
<dbReference type="PANTHER" id="PTHR11977:SF130">
    <property type="entry name" value="SEVERIN"/>
    <property type="match status" value="1"/>
</dbReference>
<dbReference type="InterPro" id="IPR007123">
    <property type="entry name" value="Gelsolin-like_dom"/>
</dbReference>
<evidence type="ECO:0000259" key="2">
    <source>
        <dbReference type="Pfam" id="PF00626"/>
    </source>
</evidence>
<sequence length="269" mass="29913">MGPIIYRIDKGNLKKIARPVFTTGDSYVIVDKLHEKIYIWLGSKCSADEKGAAAVQARGIDEGDEFNGGAKILTYDEGDEPAELVTFLGGLKVLDKNLATSMLKDVSTGEFAWESDHVNALYKISSEEFDGINAIKAVQVPFEKSSLDSDDVMIADLGVDIWVWQGKSCNVKEKVKGIQIAREFDIDRAGAQRPKVFIEGDIDEDEFLGIFEGKLPQSESRVQDLKLETFDQKPQKIPLKKEKKSGLCIIVMGSMFVAIMLLQAFKIWI</sequence>